<evidence type="ECO:0000256" key="1">
    <source>
        <dbReference type="SAM" id="Phobius"/>
    </source>
</evidence>
<accession>A0AAE0ZQB0</accession>
<organism evidence="2 3">
    <name type="scientific">Elysia crispata</name>
    <name type="common">lettuce slug</name>
    <dbReference type="NCBI Taxonomy" id="231223"/>
    <lineage>
        <taxon>Eukaryota</taxon>
        <taxon>Metazoa</taxon>
        <taxon>Spiralia</taxon>
        <taxon>Lophotrochozoa</taxon>
        <taxon>Mollusca</taxon>
        <taxon>Gastropoda</taxon>
        <taxon>Heterobranchia</taxon>
        <taxon>Euthyneura</taxon>
        <taxon>Panpulmonata</taxon>
        <taxon>Sacoglossa</taxon>
        <taxon>Placobranchoidea</taxon>
        <taxon>Plakobranchidae</taxon>
        <taxon>Elysia</taxon>
    </lineage>
</organism>
<keyword evidence="3" id="KW-1185">Reference proteome</keyword>
<keyword evidence="1" id="KW-0812">Transmembrane</keyword>
<evidence type="ECO:0000313" key="3">
    <source>
        <dbReference type="Proteomes" id="UP001283361"/>
    </source>
</evidence>
<keyword evidence="1" id="KW-1133">Transmembrane helix</keyword>
<proteinExistence type="predicted"/>
<evidence type="ECO:0000313" key="2">
    <source>
        <dbReference type="EMBL" id="KAK3773076.1"/>
    </source>
</evidence>
<sequence>MARRLVFSHEFDKQPWAKCFNPRLKMLINNYQPAQTMTRHDYNTHHKPSVRACRVPVLIILARILSFSSVSGLQFVLTAFA</sequence>
<reference evidence="2" key="1">
    <citation type="journal article" date="2023" name="G3 (Bethesda)">
        <title>A reference genome for the long-term kleptoplast-retaining sea slug Elysia crispata morphotype clarki.</title>
        <authorList>
            <person name="Eastman K.E."/>
            <person name="Pendleton A.L."/>
            <person name="Shaikh M.A."/>
            <person name="Suttiyut T."/>
            <person name="Ogas R."/>
            <person name="Tomko P."/>
            <person name="Gavelis G."/>
            <person name="Widhalm J.R."/>
            <person name="Wisecaver J.H."/>
        </authorList>
    </citation>
    <scope>NUCLEOTIDE SEQUENCE</scope>
    <source>
        <strain evidence="2">ECLA1</strain>
    </source>
</reference>
<keyword evidence="1" id="KW-0472">Membrane</keyword>
<comment type="caution">
    <text evidence="2">The sequence shown here is derived from an EMBL/GenBank/DDBJ whole genome shotgun (WGS) entry which is preliminary data.</text>
</comment>
<gene>
    <name evidence="2" type="ORF">RRG08_016180</name>
</gene>
<dbReference type="EMBL" id="JAWDGP010003560">
    <property type="protein sequence ID" value="KAK3773076.1"/>
    <property type="molecule type" value="Genomic_DNA"/>
</dbReference>
<dbReference type="AlphaFoldDB" id="A0AAE0ZQB0"/>
<name>A0AAE0ZQB0_9GAST</name>
<dbReference type="Proteomes" id="UP001283361">
    <property type="component" value="Unassembled WGS sequence"/>
</dbReference>
<feature type="transmembrane region" description="Helical" evidence="1">
    <location>
        <begin position="55"/>
        <end position="77"/>
    </location>
</feature>
<protein>
    <submittedName>
        <fullName evidence="2">Uncharacterized protein</fullName>
    </submittedName>
</protein>